<dbReference type="SUPFAM" id="SSF81333">
    <property type="entry name" value="F1F0 ATP synthase subunit C"/>
    <property type="match status" value="2"/>
</dbReference>
<feature type="domain" description="V-ATPase proteolipid subunit C-like" evidence="6">
    <location>
        <begin position="23"/>
        <end position="83"/>
    </location>
</feature>
<keyword evidence="4 5" id="KW-0472">Membrane</keyword>
<reference evidence="7" key="1">
    <citation type="journal article" date="2015" name="Nature">
        <title>Complex archaea that bridge the gap between prokaryotes and eukaryotes.</title>
        <authorList>
            <person name="Spang A."/>
            <person name="Saw J.H."/>
            <person name="Jorgensen S.L."/>
            <person name="Zaremba-Niedzwiedzka K."/>
            <person name="Martijn J."/>
            <person name="Lind A.E."/>
            <person name="van Eijk R."/>
            <person name="Schleper C."/>
            <person name="Guy L."/>
            <person name="Ettema T.J."/>
        </authorList>
    </citation>
    <scope>NUCLEOTIDE SEQUENCE</scope>
</reference>
<accession>A0A0F9SGU8</accession>
<proteinExistence type="predicted"/>
<dbReference type="EMBL" id="LAZR01000457">
    <property type="protein sequence ID" value="KKN68135.1"/>
    <property type="molecule type" value="Genomic_DNA"/>
</dbReference>
<sequence length="170" mass="17438">MNITTTPMYSMLGTLGWPFVSQIGVAFALALAAFGSAVGIGLAGRAAAGAWAKEAKAGQTLRFTYIILLGLPLSQTLYAMIVMNKLGAVLKDHADVAVANVGLMLGIGLAVGMAEMMSAWMQGLIGAAGIRAISEGEGKGFPFIIIAMGIVETVGIFAMVFLMGLVPKAA</sequence>
<keyword evidence="2 5" id="KW-0812">Transmembrane</keyword>
<feature type="domain" description="V-ATPase proteolipid subunit C-like" evidence="6">
    <location>
        <begin position="105"/>
        <end position="162"/>
    </location>
</feature>
<evidence type="ECO:0000256" key="1">
    <source>
        <dbReference type="ARBA" id="ARBA00004141"/>
    </source>
</evidence>
<evidence type="ECO:0000259" key="6">
    <source>
        <dbReference type="Pfam" id="PF00137"/>
    </source>
</evidence>
<dbReference type="InterPro" id="IPR002379">
    <property type="entry name" value="ATPase_proteolipid_c-like_dom"/>
</dbReference>
<name>A0A0F9SGU8_9ZZZZ</name>
<evidence type="ECO:0000256" key="2">
    <source>
        <dbReference type="ARBA" id="ARBA00022692"/>
    </source>
</evidence>
<gene>
    <name evidence="7" type="ORF">LCGC14_0454480</name>
</gene>
<comment type="subcellular location">
    <subcellularLocation>
        <location evidence="1">Membrane</location>
        <topology evidence="1">Multi-pass membrane protein</topology>
    </subcellularLocation>
</comment>
<dbReference type="Pfam" id="PF00137">
    <property type="entry name" value="ATP-synt_C"/>
    <property type="match status" value="2"/>
</dbReference>
<evidence type="ECO:0000256" key="3">
    <source>
        <dbReference type="ARBA" id="ARBA00022989"/>
    </source>
</evidence>
<keyword evidence="3 5" id="KW-1133">Transmembrane helix</keyword>
<feature type="transmembrane region" description="Helical" evidence="5">
    <location>
        <begin position="62"/>
        <end position="84"/>
    </location>
</feature>
<organism evidence="7">
    <name type="scientific">marine sediment metagenome</name>
    <dbReference type="NCBI Taxonomy" id="412755"/>
    <lineage>
        <taxon>unclassified sequences</taxon>
        <taxon>metagenomes</taxon>
        <taxon>ecological metagenomes</taxon>
    </lineage>
</organism>
<feature type="transmembrane region" description="Helical" evidence="5">
    <location>
        <begin position="141"/>
        <end position="166"/>
    </location>
</feature>
<evidence type="ECO:0000313" key="7">
    <source>
        <dbReference type="EMBL" id="KKN68135.1"/>
    </source>
</evidence>
<dbReference type="GO" id="GO:0015078">
    <property type="term" value="F:proton transmembrane transporter activity"/>
    <property type="evidence" value="ECO:0007669"/>
    <property type="project" value="InterPro"/>
</dbReference>
<feature type="transmembrane region" description="Helical" evidence="5">
    <location>
        <begin position="96"/>
        <end position="121"/>
    </location>
</feature>
<evidence type="ECO:0000256" key="4">
    <source>
        <dbReference type="ARBA" id="ARBA00023136"/>
    </source>
</evidence>
<evidence type="ECO:0000256" key="5">
    <source>
        <dbReference type="SAM" id="Phobius"/>
    </source>
</evidence>
<dbReference type="Gene3D" id="1.20.120.610">
    <property type="entry name" value="lithium bound rotor ring of v- atpase"/>
    <property type="match status" value="1"/>
</dbReference>
<dbReference type="InterPro" id="IPR035921">
    <property type="entry name" value="F/V-ATP_Csub_sf"/>
</dbReference>
<dbReference type="GO" id="GO:0033177">
    <property type="term" value="C:proton-transporting two-sector ATPase complex, proton-transporting domain"/>
    <property type="evidence" value="ECO:0007669"/>
    <property type="project" value="InterPro"/>
</dbReference>
<dbReference type="AlphaFoldDB" id="A0A0F9SGU8"/>
<protein>
    <recommendedName>
        <fullName evidence="6">V-ATPase proteolipid subunit C-like domain-containing protein</fullName>
    </recommendedName>
</protein>
<comment type="caution">
    <text evidence="7">The sequence shown here is derived from an EMBL/GenBank/DDBJ whole genome shotgun (WGS) entry which is preliminary data.</text>
</comment>